<dbReference type="AlphaFoldDB" id="E3GZ38"/>
<dbReference type="OrthoDB" id="114359at2157"/>
<dbReference type="Pfam" id="PF11576">
    <property type="entry name" value="HcgB"/>
    <property type="match status" value="1"/>
</dbReference>
<dbReference type="InterPro" id="IPR010254">
    <property type="entry name" value="B12-dep_deHydtase_bsu"/>
</dbReference>
<proteinExistence type="predicted"/>
<gene>
    <name evidence="1" type="ordered locus">Mfer_0771</name>
</gene>
<accession>E3GZ38</accession>
<name>E3GZ38_METFV</name>
<reference evidence="1 2" key="1">
    <citation type="journal article" date="2010" name="Stand. Genomic Sci.">
        <title>Complete genome sequence of Methanothermus fervidus type strain (V24S).</title>
        <authorList>
            <person name="Anderson I."/>
            <person name="Djao O.D."/>
            <person name="Misra M."/>
            <person name="Chertkov O."/>
            <person name="Nolan M."/>
            <person name="Lucas S."/>
            <person name="Lapidus A."/>
            <person name="Del Rio T.G."/>
            <person name="Tice H."/>
            <person name="Cheng J.F."/>
            <person name="Tapia R."/>
            <person name="Han C."/>
            <person name="Goodwin L."/>
            <person name="Pitluck S."/>
            <person name="Liolios K."/>
            <person name="Ivanova N."/>
            <person name="Mavromatis K."/>
            <person name="Mikhailova N."/>
            <person name="Pati A."/>
            <person name="Brambilla E."/>
            <person name="Chen A."/>
            <person name="Palaniappan K."/>
            <person name="Land M."/>
            <person name="Hauser L."/>
            <person name="Chang Y.J."/>
            <person name="Jeffries C.D."/>
            <person name="Sikorski J."/>
            <person name="Spring S."/>
            <person name="Rohde M."/>
            <person name="Eichinger K."/>
            <person name="Huber H."/>
            <person name="Wirth R."/>
            <person name="Goker M."/>
            <person name="Detter J.C."/>
            <person name="Woyke T."/>
            <person name="Bristow J."/>
            <person name="Eisen J.A."/>
            <person name="Markowitz V."/>
            <person name="Hugenholtz P."/>
            <person name="Klenk H.P."/>
            <person name="Kyrpides N.C."/>
        </authorList>
    </citation>
    <scope>NUCLEOTIDE SEQUENCE [LARGE SCALE GENOMIC DNA]</scope>
    <source>
        <strain evidence="2">ATCC 43054 / DSM 2088 / JCM 10308 / V24 S</strain>
    </source>
</reference>
<dbReference type="PIRSF" id="PIRSF005018">
    <property type="entry name" value="UCP005018"/>
    <property type="match status" value="1"/>
</dbReference>
<dbReference type="KEGG" id="mfv:Mfer_0771"/>
<protein>
    <recommendedName>
        <fullName evidence="3">DUF3236 domain-containing protein</fullName>
    </recommendedName>
</protein>
<sequence>MTMEKLIKKAYVESVEGRRQGDKIKEVKEIQKYILNAKNIVVPNKTKEKVKAINEVLEKFGIQKAKHLKFYTDACDLNRTPAISKALMALDIVDCDLVIARGRLGVPGSGSMLVIMDSKGRILSAALSPPHIIHKKSVEKAVKDEMTTALKRIGLNEKHES</sequence>
<dbReference type="HOGENOM" id="CLU_1691544_0_0_2"/>
<evidence type="ECO:0000313" key="2">
    <source>
        <dbReference type="Proteomes" id="UP000002315"/>
    </source>
</evidence>
<dbReference type="Gene3D" id="1.10.287.470">
    <property type="entry name" value="Helix hairpin bin"/>
    <property type="match status" value="1"/>
</dbReference>
<dbReference type="Gene3D" id="3.40.50.10150">
    <property type="entry name" value="B12-dependent dehydatase associated subunit"/>
    <property type="match status" value="1"/>
</dbReference>
<organism evidence="1 2">
    <name type="scientific">Methanothermus fervidus (strain ATCC 43054 / DSM 2088 / JCM 10308 / V24 S)</name>
    <dbReference type="NCBI Taxonomy" id="523846"/>
    <lineage>
        <taxon>Archaea</taxon>
        <taxon>Methanobacteriati</taxon>
        <taxon>Methanobacteriota</taxon>
        <taxon>Methanomada group</taxon>
        <taxon>Methanobacteria</taxon>
        <taxon>Methanobacteriales</taxon>
        <taxon>Methanothermaceae</taxon>
        <taxon>Methanothermus</taxon>
    </lineage>
</organism>
<dbReference type="STRING" id="523846.Mfer_0771"/>
<dbReference type="Proteomes" id="UP000002315">
    <property type="component" value="Chromosome"/>
</dbReference>
<keyword evidence="2" id="KW-1185">Reference proteome</keyword>
<evidence type="ECO:0000313" key="1">
    <source>
        <dbReference type="EMBL" id="ADP77570.1"/>
    </source>
</evidence>
<evidence type="ECO:0008006" key="3">
    <source>
        <dbReference type="Google" id="ProtNLM"/>
    </source>
</evidence>
<dbReference type="InterPro" id="IPR012019">
    <property type="entry name" value="HcgB"/>
</dbReference>
<dbReference type="EMBL" id="CP002278">
    <property type="protein sequence ID" value="ADP77570.1"/>
    <property type="molecule type" value="Genomic_DNA"/>
</dbReference>